<dbReference type="SUPFAM" id="SSF110997">
    <property type="entry name" value="Sporulation related repeat"/>
    <property type="match status" value="1"/>
</dbReference>
<sequence>MKKIILLFILTIGLLNATQYRLIHLKKGAKLNIRELPVVNSRTAVGSLPYNAIGITIKECKYNKQGKEWCYVSYPIGGEHIEGWVSRYYLEPMDEWFASKLYIKNFLKNYYMADEENFLDKLKVFYHFPMQQYMWKKRLSHMQLRSKKVSFYKKWPKRSYNMTYMKILKRKDTYIDVQTTVRWRFKNSKDSESGKDIQKIRLVHDGEQFQVLAIKNLKHTVFPKEVKIEENATVDTNQTIVKTNKKYYIKVGSFFMQPNDEYFLNIGRNGFKYVQIEDKDQDGNIVKRVYIGPYETSEQAMGVLNRVRSIINRNAYIQSF</sequence>
<evidence type="ECO:0000313" key="2">
    <source>
        <dbReference type="EMBL" id="SFV56620.1"/>
    </source>
</evidence>
<organism evidence="2">
    <name type="scientific">hydrothermal vent metagenome</name>
    <dbReference type="NCBI Taxonomy" id="652676"/>
    <lineage>
        <taxon>unclassified sequences</taxon>
        <taxon>metagenomes</taxon>
        <taxon>ecological metagenomes</taxon>
    </lineage>
</organism>
<feature type="domain" description="SPOR" evidence="1">
    <location>
        <begin position="241"/>
        <end position="320"/>
    </location>
</feature>
<gene>
    <name evidence="2" type="ORF">MNB_SV-12-1743</name>
</gene>
<name>A0A1W1BSR8_9ZZZZ</name>
<reference evidence="2" key="1">
    <citation type="submission" date="2016-10" db="EMBL/GenBank/DDBJ databases">
        <authorList>
            <person name="de Groot N.N."/>
        </authorList>
    </citation>
    <scope>NUCLEOTIDE SEQUENCE</scope>
</reference>
<dbReference type="EMBL" id="FPHE01000071">
    <property type="protein sequence ID" value="SFV56620.1"/>
    <property type="molecule type" value="Genomic_DNA"/>
</dbReference>
<dbReference type="Gene3D" id="2.30.30.40">
    <property type="entry name" value="SH3 Domains"/>
    <property type="match status" value="1"/>
</dbReference>
<dbReference type="AlphaFoldDB" id="A0A1W1BSR8"/>
<dbReference type="InterPro" id="IPR007730">
    <property type="entry name" value="SPOR-like_dom"/>
</dbReference>
<accession>A0A1W1BSR8</accession>
<protein>
    <recommendedName>
        <fullName evidence="1">SPOR domain-containing protein</fullName>
    </recommendedName>
</protein>
<evidence type="ECO:0000259" key="1">
    <source>
        <dbReference type="PROSITE" id="PS51724"/>
    </source>
</evidence>
<proteinExistence type="predicted"/>
<dbReference type="PROSITE" id="PS51724">
    <property type="entry name" value="SPOR"/>
    <property type="match status" value="1"/>
</dbReference>
<dbReference type="InterPro" id="IPR036680">
    <property type="entry name" value="SPOR-like_sf"/>
</dbReference>
<dbReference type="GO" id="GO:0042834">
    <property type="term" value="F:peptidoglycan binding"/>
    <property type="evidence" value="ECO:0007669"/>
    <property type="project" value="InterPro"/>
</dbReference>